<dbReference type="PANTHER" id="PTHR23507">
    <property type="entry name" value="ZGC:174356"/>
    <property type="match status" value="1"/>
</dbReference>
<feature type="transmembrane region" description="Helical" evidence="5">
    <location>
        <begin position="435"/>
        <end position="455"/>
    </location>
</feature>
<proteinExistence type="predicted"/>
<protein>
    <recommendedName>
        <fullName evidence="6">Major facilitator superfamily (MFS) profile domain-containing protein</fullName>
    </recommendedName>
</protein>
<dbReference type="InterPro" id="IPR011701">
    <property type="entry name" value="MFS"/>
</dbReference>
<keyword evidence="8" id="KW-1185">Reference proteome</keyword>
<evidence type="ECO:0000256" key="4">
    <source>
        <dbReference type="ARBA" id="ARBA00023136"/>
    </source>
</evidence>
<feature type="domain" description="Major facilitator superfamily (MFS) profile" evidence="6">
    <location>
        <begin position="1"/>
        <end position="457"/>
    </location>
</feature>
<sequence length="493" mass="55669">MVSMSHPLRYLRRRYLPPEPIMLLYFLSTMLATVVQQQFGYYRSCLYIAGDKCNYTLNNNESLHVCEENSNIDQMQAFASYLALVMNLCSCVPTIFMSLILGPLSDYKGRKLAIFLPILGSFCYNIVNLSIELFDLPPYYLPIGSLLLGLGGNYPVVTMATNAYLMDITPDRYRTARLAVITTFTNIAGFLSNFFGGMLLERLGFRYMFMIIICLFGLTFIYTVLISESVKKRDFISRQSTQSESTGNSIKYFILEMLKPFRLFYRNKHPIKFAILLIALAASLTDIYGNIDLFSLYALSPPLCWLPHLIGWYFAFGNLGYVFGIYLILPILLKFHVNDYLIIIIASIDTIIMYVLVGTFHSQLVLLIVVPIVGCLVTLSNPSIRSVLVSLIDRKESGSLFAIISVLTTTTQLLASVVYNAIYPTLRLYNPGLCFYVIAVTAIIPITLSGSLYLSEFCFKKKHQKVTLNHNVNAINSDCDLSDEKTTLISHNP</sequence>
<dbReference type="PANTHER" id="PTHR23507:SF1">
    <property type="entry name" value="FI18259P1-RELATED"/>
    <property type="match status" value="1"/>
</dbReference>
<feature type="transmembrane region" description="Helical" evidence="5">
    <location>
        <begin position="271"/>
        <end position="291"/>
    </location>
</feature>
<keyword evidence="4 5" id="KW-0472">Membrane</keyword>
<dbReference type="InterPro" id="IPR020846">
    <property type="entry name" value="MFS_dom"/>
</dbReference>
<feature type="transmembrane region" description="Helical" evidence="5">
    <location>
        <begin position="400"/>
        <end position="423"/>
    </location>
</feature>
<comment type="caution">
    <text evidence="7">The sequence shown here is derived from an EMBL/GenBank/DDBJ whole genome shotgun (WGS) entry which is preliminary data.</text>
</comment>
<evidence type="ECO:0000256" key="2">
    <source>
        <dbReference type="ARBA" id="ARBA00022692"/>
    </source>
</evidence>
<evidence type="ECO:0000313" key="7">
    <source>
        <dbReference type="EMBL" id="KAI6658440.1"/>
    </source>
</evidence>
<keyword evidence="2 5" id="KW-0812">Transmembrane</keyword>
<feature type="transmembrane region" description="Helical" evidence="5">
    <location>
        <begin position="205"/>
        <end position="225"/>
    </location>
</feature>
<dbReference type="EMBL" id="JAKMXF010000088">
    <property type="protein sequence ID" value="KAI6658440.1"/>
    <property type="molecule type" value="Genomic_DNA"/>
</dbReference>
<feature type="transmembrane region" description="Helical" evidence="5">
    <location>
        <begin position="311"/>
        <end position="333"/>
    </location>
</feature>
<evidence type="ECO:0000259" key="6">
    <source>
        <dbReference type="PROSITE" id="PS50850"/>
    </source>
</evidence>
<feature type="transmembrane region" description="Helical" evidence="5">
    <location>
        <begin position="363"/>
        <end position="379"/>
    </location>
</feature>
<evidence type="ECO:0000256" key="5">
    <source>
        <dbReference type="SAM" id="Phobius"/>
    </source>
</evidence>
<evidence type="ECO:0000256" key="1">
    <source>
        <dbReference type="ARBA" id="ARBA00004141"/>
    </source>
</evidence>
<dbReference type="GO" id="GO:0016020">
    <property type="term" value="C:membrane"/>
    <property type="evidence" value="ECO:0007669"/>
    <property type="project" value="UniProtKB-SubCell"/>
</dbReference>
<accession>A0AAV7KC38</accession>
<feature type="transmembrane region" description="Helical" evidence="5">
    <location>
        <begin position="143"/>
        <end position="166"/>
    </location>
</feature>
<feature type="transmembrane region" description="Helical" evidence="5">
    <location>
        <begin position="340"/>
        <end position="357"/>
    </location>
</feature>
<organism evidence="7 8">
    <name type="scientific">Oopsacas minuta</name>
    <dbReference type="NCBI Taxonomy" id="111878"/>
    <lineage>
        <taxon>Eukaryota</taxon>
        <taxon>Metazoa</taxon>
        <taxon>Porifera</taxon>
        <taxon>Hexactinellida</taxon>
        <taxon>Hexasterophora</taxon>
        <taxon>Lyssacinosida</taxon>
        <taxon>Leucopsacidae</taxon>
        <taxon>Oopsacas</taxon>
    </lineage>
</organism>
<evidence type="ECO:0000256" key="3">
    <source>
        <dbReference type="ARBA" id="ARBA00022989"/>
    </source>
</evidence>
<dbReference type="SUPFAM" id="SSF103473">
    <property type="entry name" value="MFS general substrate transporter"/>
    <property type="match status" value="1"/>
</dbReference>
<dbReference type="AlphaFoldDB" id="A0AAV7KC38"/>
<dbReference type="Pfam" id="PF07690">
    <property type="entry name" value="MFS_1"/>
    <property type="match status" value="1"/>
</dbReference>
<dbReference type="Gene3D" id="1.20.1250.20">
    <property type="entry name" value="MFS general substrate transporter like domains"/>
    <property type="match status" value="1"/>
</dbReference>
<reference evidence="7 8" key="1">
    <citation type="journal article" date="2023" name="BMC Biol.">
        <title>The compact genome of the sponge Oopsacas minuta (Hexactinellida) is lacking key metazoan core genes.</title>
        <authorList>
            <person name="Santini S."/>
            <person name="Schenkelaars Q."/>
            <person name="Jourda C."/>
            <person name="Duchesne M."/>
            <person name="Belahbib H."/>
            <person name="Rocher C."/>
            <person name="Selva M."/>
            <person name="Riesgo A."/>
            <person name="Vervoort M."/>
            <person name="Leys S.P."/>
            <person name="Kodjabachian L."/>
            <person name="Le Bivic A."/>
            <person name="Borchiellini C."/>
            <person name="Claverie J.M."/>
            <person name="Renard E."/>
        </authorList>
    </citation>
    <scope>NUCLEOTIDE SEQUENCE [LARGE SCALE GENOMIC DNA]</scope>
    <source>
        <strain evidence="7">SPO-2</strain>
    </source>
</reference>
<dbReference type="GO" id="GO:0022857">
    <property type="term" value="F:transmembrane transporter activity"/>
    <property type="evidence" value="ECO:0007669"/>
    <property type="project" value="InterPro"/>
</dbReference>
<evidence type="ECO:0000313" key="8">
    <source>
        <dbReference type="Proteomes" id="UP001165289"/>
    </source>
</evidence>
<feature type="transmembrane region" description="Helical" evidence="5">
    <location>
        <begin position="178"/>
        <end position="199"/>
    </location>
</feature>
<dbReference type="PROSITE" id="PS50850">
    <property type="entry name" value="MFS"/>
    <property type="match status" value="1"/>
</dbReference>
<name>A0AAV7KC38_9METZ</name>
<gene>
    <name evidence="7" type="ORF">LOD99_15240</name>
</gene>
<feature type="transmembrane region" description="Helical" evidence="5">
    <location>
        <begin position="21"/>
        <end position="39"/>
    </location>
</feature>
<comment type="subcellular location">
    <subcellularLocation>
        <location evidence="1">Membrane</location>
        <topology evidence="1">Multi-pass membrane protein</topology>
    </subcellularLocation>
</comment>
<feature type="transmembrane region" description="Helical" evidence="5">
    <location>
        <begin position="78"/>
        <end position="100"/>
    </location>
</feature>
<keyword evidence="3 5" id="KW-1133">Transmembrane helix</keyword>
<feature type="transmembrane region" description="Helical" evidence="5">
    <location>
        <begin position="112"/>
        <end position="131"/>
    </location>
</feature>
<dbReference type="Proteomes" id="UP001165289">
    <property type="component" value="Unassembled WGS sequence"/>
</dbReference>
<dbReference type="InterPro" id="IPR036259">
    <property type="entry name" value="MFS_trans_sf"/>
</dbReference>